<reference evidence="1" key="1">
    <citation type="submission" date="2020-09" db="EMBL/GenBank/DDBJ databases">
        <title>A novel bacterium of genus Bacillus, isolated from South China Sea.</title>
        <authorList>
            <person name="Huang H."/>
            <person name="Mo K."/>
            <person name="Hu Y."/>
        </authorList>
    </citation>
    <scope>NUCLEOTIDE SEQUENCE</scope>
    <source>
        <strain evidence="1">IB182487</strain>
    </source>
</reference>
<proteinExistence type="predicted"/>
<dbReference type="Proteomes" id="UP000626844">
    <property type="component" value="Unassembled WGS sequence"/>
</dbReference>
<dbReference type="Gene3D" id="3.20.20.140">
    <property type="entry name" value="Metal-dependent hydrolases"/>
    <property type="match status" value="1"/>
</dbReference>
<organism evidence="1 2">
    <name type="scientific">Metabacillus arenae</name>
    <dbReference type="NCBI Taxonomy" id="2771434"/>
    <lineage>
        <taxon>Bacteria</taxon>
        <taxon>Bacillati</taxon>
        <taxon>Bacillota</taxon>
        <taxon>Bacilli</taxon>
        <taxon>Bacillales</taxon>
        <taxon>Bacillaceae</taxon>
        <taxon>Metabacillus</taxon>
    </lineage>
</organism>
<sequence>MYTELLEGAYDLHVHLGPDVSERKLDDLEMAERIQKIGMKGFGIKSHYFCTAARAKLVKKIYPNLNPVGAITLNQLVGGVSPLAVEMAARDGAKLVWMPTFDAKNEQEFFLKKDKYDKLPYWAQLQFELKEQGITQPHSSISILDENGKLKKESLDVLDLISKHQLILATGHLSKREIFALVTAARDKNVKKIIITHPTFSSVGLSKEEQKELAELGAYLEHCFALVKPRFGIDWDELYEQIRYVGPDHCILSTDTGQPYNPYPDEGLQTFVSNLLNNGFTKEQIKRMSVENTTLLVEG</sequence>
<dbReference type="InterPro" id="IPR046249">
    <property type="entry name" value="DUF6282"/>
</dbReference>
<accession>A0A926NIH1</accession>
<protein>
    <submittedName>
        <fullName evidence="1">Cytosolic protein</fullName>
    </submittedName>
</protein>
<dbReference type="RefSeq" id="WP_191160386.1">
    <property type="nucleotide sequence ID" value="NZ_JACXAI010000029.1"/>
</dbReference>
<dbReference type="AlphaFoldDB" id="A0A926NIH1"/>
<dbReference type="InterPro" id="IPR032466">
    <property type="entry name" value="Metal_Hydrolase"/>
</dbReference>
<gene>
    <name evidence="1" type="ORF">IC621_19010</name>
</gene>
<dbReference type="SUPFAM" id="SSF51556">
    <property type="entry name" value="Metallo-dependent hydrolases"/>
    <property type="match status" value="1"/>
</dbReference>
<keyword evidence="2" id="KW-1185">Reference proteome</keyword>
<evidence type="ECO:0000313" key="2">
    <source>
        <dbReference type="Proteomes" id="UP000626844"/>
    </source>
</evidence>
<dbReference type="Pfam" id="PF19799">
    <property type="entry name" value="DUF6282"/>
    <property type="match status" value="1"/>
</dbReference>
<dbReference type="PIRSF" id="PIRSF021898">
    <property type="entry name" value="UCP021898"/>
    <property type="match status" value="1"/>
</dbReference>
<comment type="caution">
    <text evidence="1">The sequence shown here is derived from an EMBL/GenBank/DDBJ whole genome shotgun (WGS) entry which is preliminary data.</text>
</comment>
<dbReference type="EMBL" id="JACXAI010000029">
    <property type="protein sequence ID" value="MBD1382314.1"/>
    <property type="molecule type" value="Genomic_DNA"/>
</dbReference>
<dbReference type="InterPro" id="IPR016797">
    <property type="entry name" value="UCP021898"/>
</dbReference>
<name>A0A926NIH1_9BACI</name>
<evidence type="ECO:0000313" key="1">
    <source>
        <dbReference type="EMBL" id="MBD1382314.1"/>
    </source>
</evidence>